<dbReference type="Gene3D" id="3.90.640.10">
    <property type="entry name" value="Actin, Chain A, domain 4"/>
    <property type="match status" value="1"/>
</dbReference>
<organism evidence="1 2">
    <name type="scientific">Strongylocentrotus purpuratus</name>
    <name type="common">Purple sea urchin</name>
    <dbReference type="NCBI Taxonomy" id="7668"/>
    <lineage>
        <taxon>Eukaryota</taxon>
        <taxon>Metazoa</taxon>
        <taxon>Echinodermata</taxon>
        <taxon>Eleutherozoa</taxon>
        <taxon>Echinozoa</taxon>
        <taxon>Echinoidea</taxon>
        <taxon>Euechinoidea</taxon>
        <taxon>Echinacea</taxon>
        <taxon>Camarodonta</taxon>
        <taxon>Echinidea</taxon>
        <taxon>Strongylocentrotidae</taxon>
        <taxon>Strongylocentrotus</taxon>
    </lineage>
</organism>
<dbReference type="InParanoid" id="A0A7M7PGY7"/>
<dbReference type="Proteomes" id="UP000007110">
    <property type="component" value="Unassembled WGS sequence"/>
</dbReference>
<dbReference type="OrthoDB" id="2688364at2759"/>
<evidence type="ECO:0000313" key="1">
    <source>
        <dbReference type="EnsemblMetazoa" id="XP_030851312"/>
    </source>
</evidence>
<dbReference type="RefSeq" id="XP_030851312.1">
    <property type="nucleotide sequence ID" value="XM_030995452.1"/>
</dbReference>
<dbReference type="AlphaFoldDB" id="A0A7M7PGY7"/>
<proteinExistence type="predicted"/>
<name>A0A7M7PGY7_STRPU</name>
<dbReference type="Gene3D" id="3.30.420.40">
    <property type="match status" value="2"/>
</dbReference>
<sequence>MAVDGLAIQTIWMNVAAFCSLSDLGRLQSTCKYLNAILSCNSVWKIQWKKLYRLFDLEEKYRDRVDSSALVPFLYQNLCFRLLSCLRRRECSQQWFVMNQQDEVESFNIAQNLTSFSFFDSTQLWRRAESSRHIRLRSALSTVVPLRRLKACDARFLDAATDHMLLGGIAQKDDSFAELWPFLESEKKAFYNHRIAMLMRKGRKGREKCFSQVSGLECGMPLQFCSLNLLGSGWKVRRRVVQAFEDTTKGTNAAIKIGGIKNSELRCSLQELLRPGLIRDFSQEAEPICLRTPINMIPKDLEIVKDLFFRVLGYTCILPFNVASHVSDNARAETCLIIESYVHHTVITPIVDGILCSDLVRCKPIGFAHVLDYLVLSLVVKNPNLSKIRAPSLMLNTNPERMTLALSPARDLMAAVRPENPSEYAYNSQLGVLQSGTALQLKESILCVFQGIDSCKRSEFLVLLATEYMYKCLDLVSMVTELLSQFDLLNVRRLVSRIFFVGENTRIGSFRERFERDLRVSLDRLGAVFGGEFARQQRWPIHCVHAEVEDRPNCLFSDTFTTMDYIFQGPDFF</sequence>
<dbReference type="EnsemblMetazoa" id="XM_030995452">
    <property type="protein sequence ID" value="XP_030851312"/>
    <property type="gene ID" value="LOC588301"/>
</dbReference>
<keyword evidence="2" id="KW-1185">Reference proteome</keyword>
<dbReference type="InterPro" id="IPR043129">
    <property type="entry name" value="ATPase_NBD"/>
</dbReference>
<protein>
    <recommendedName>
        <fullName evidence="3">F-box domain-containing protein</fullName>
    </recommendedName>
</protein>
<reference evidence="2" key="1">
    <citation type="submission" date="2015-02" db="EMBL/GenBank/DDBJ databases">
        <title>Genome sequencing for Strongylocentrotus purpuratus.</title>
        <authorList>
            <person name="Murali S."/>
            <person name="Liu Y."/>
            <person name="Vee V."/>
            <person name="English A."/>
            <person name="Wang M."/>
            <person name="Skinner E."/>
            <person name="Han Y."/>
            <person name="Muzny D.M."/>
            <person name="Worley K.C."/>
            <person name="Gibbs R.A."/>
        </authorList>
    </citation>
    <scope>NUCLEOTIDE SEQUENCE</scope>
</reference>
<accession>A0A7M7PGY7</accession>
<evidence type="ECO:0008006" key="3">
    <source>
        <dbReference type="Google" id="ProtNLM"/>
    </source>
</evidence>
<reference evidence="1" key="2">
    <citation type="submission" date="2021-01" db="UniProtKB">
        <authorList>
            <consortium name="EnsemblMetazoa"/>
        </authorList>
    </citation>
    <scope>IDENTIFICATION</scope>
</reference>
<dbReference type="SUPFAM" id="SSF53067">
    <property type="entry name" value="Actin-like ATPase domain"/>
    <property type="match status" value="1"/>
</dbReference>
<dbReference type="GeneID" id="588301"/>
<evidence type="ECO:0000313" key="2">
    <source>
        <dbReference type="Proteomes" id="UP000007110"/>
    </source>
</evidence>